<comment type="caution">
    <text evidence="9">The sequence shown here is derived from an EMBL/GenBank/DDBJ whole genome shotgun (WGS) entry which is preliminary data.</text>
</comment>
<dbReference type="InterPro" id="IPR001631">
    <property type="entry name" value="TopoI"/>
</dbReference>
<dbReference type="RefSeq" id="WP_068218507.1">
    <property type="nucleotide sequence ID" value="NZ_LRPC01000001.1"/>
</dbReference>
<gene>
    <name evidence="9" type="ORF">AWW68_05710</name>
</gene>
<reference evidence="9 10" key="1">
    <citation type="submission" date="2016-01" db="EMBL/GenBank/DDBJ databases">
        <title>Genome sequencing of Roseivirga spongicola UST030701-084.</title>
        <authorList>
            <person name="Selvaratnam C."/>
            <person name="Thevarajoo S."/>
            <person name="Goh K.M."/>
            <person name="Ee R."/>
            <person name="Chan K.-G."/>
            <person name="Chong C.S."/>
        </authorList>
    </citation>
    <scope>NUCLEOTIDE SEQUENCE [LARGE SCALE GENOMIC DNA]</scope>
    <source>
        <strain evidence="9 10">UST030701-084</strain>
    </source>
</reference>
<dbReference type="STRING" id="333140.AWW68_05710"/>
<dbReference type="InterPro" id="IPR049331">
    <property type="entry name" value="Top1B_N_bact"/>
</dbReference>
<dbReference type="InterPro" id="IPR014711">
    <property type="entry name" value="TopoI_cat_a-hlx-sub_euk"/>
</dbReference>
<dbReference type="AlphaFoldDB" id="A0A150XIH9"/>
<keyword evidence="5" id="KW-0238">DNA-binding</keyword>
<dbReference type="PRINTS" id="PR00416">
    <property type="entry name" value="EUTPISMRASEI"/>
</dbReference>
<sequence length="338" mass="39504">MQKADIPKELVYVSSFDQEGFKREKTNDGFEYLDLQGKPVRDKAILKRIDELVIPPIWEDVWICKNAKGHVQAVGYDLKGRKQYIYHPKWSEYRQQNKFSQLPLFAERLPIIRERVAADLRKRGWPKERVLALTVKMLDEYYLRIGNLNYKRNNETYGLTTLRRKHLNDNGKSLSLTYKAKSGKYRNVSVSNPTLAKLIRETSDLPGYEVFRYIDEDGKSQTIDSSDVNEYIKELSEGDFTAKVFRTWGGSRLSIDYLEDAKKDVEENPRRKIETALVQRVAKKLGNTVSICRDYYIHPKVLEAVAQPEFKMPRISNAKKYQHLDTSEQVVLKILMER</sequence>
<keyword evidence="4" id="KW-0799">Topoisomerase</keyword>
<evidence type="ECO:0000256" key="2">
    <source>
        <dbReference type="ARBA" id="ARBA00006645"/>
    </source>
</evidence>
<dbReference type="EC" id="5.6.2.1" evidence="3"/>
<dbReference type="Gene3D" id="3.90.15.10">
    <property type="entry name" value="Topoisomerase I, Chain A, domain 3"/>
    <property type="match status" value="1"/>
</dbReference>
<name>A0A150XIH9_9BACT</name>
<evidence type="ECO:0000256" key="3">
    <source>
        <dbReference type="ARBA" id="ARBA00012891"/>
    </source>
</evidence>
<evidence type="ECO:0000256" key="6">
    <source>
        <dbReference type="ARBA" id="ARBA00023235"/>
    </source>
</evidence>
<evidence type="ECO:0000256" key="1">
    <source>
        <dbReference type="ARBA" id="ARBA00000213"/>
    </source>
</evidence>
<evidence type="ECO:0000256" key="4">
    <source>
        <dbReference type="ARBA" id="ARBA00023029"/>
    </source>
</evidence>
<dbReference type="Gene3D" id="1.10.132.120">
    <property type="match status" value="1"/>
</dbReference>
<evidence type="ECO:0000313" key="10">
    <source>
        <dbReference type="Proteomes" id="UP000075606"/>
    </source>
</evidence>
<dbReference type="GO" id="GO:0003917">
    <property type="term" value="F:DNA topoisomerase type I (single strand cut, ATP-independent) activity"/>
    <property type="evidence" value="ECO:0007669"/>
    <property type="project" value="UniProtKB-EC"/>
</dbReference>
<organism evidence="9 10">
    <name type="scientific">Roseivirga spongicola</name>
    <dbReference type="NCBI Taxonomy" id="333140"/>
    <lineage>
        <taxon>Bacteria</taxon>
        <taxon>Pseudomonadati</taxon>
        <taxon>Bacteroidota</taxon>
        <taxon>Cytophagia</taxon>
        <taxon>Cytophagales</taxon>
        <taxon>Roseivirgaceae</taxon>
        <taxon>Roseivirga</taxon>
    </lineage>
</organism>
<proteinExistence type="inferred from homology"/>
<dbReference type="Proteomes" id="UP000075606">
    <property type="component" value="Unassembled WGS sequence"/>
</dbReference>
<dbReference type="Pfam" id="PF21338">
    <property type="entry name" value="Top1B_N_bact"/>
    <property type="match status" value="1"/>
</dbReference>
<comment type="catalytic activity">
    <reaction evidence="1">
        <text>ATP-independent breakage of single-stranded DNA, followed by passage and rejoining.</text>
        <dbReference type="EC" id="5.6.2.1"/>
    </reaction>
</comment>
<dbReference type="Gene3D" id="3.30.66.10">
    <property type="entry name" value="DNA topoisomerase I domain"/>
    <property type="match status" value="1"/>
</dbReference>
<dbReference type="SUPFAM" id="SSF56349">
    <property type="entry name" value="DNA breaking-rejoining enzymes"/>
    <property type="match status" value="1"/>
</dbReference>
<dbReference type="GO" id="GO:0003677">
    <property type="term" value="F:DNA binding"/>
    <property type="evidence" value="ECO:0007669"/>
    <property type="project" value="UniProtKB-KW"/>
</dbReference>
<dbReference type="InterPro" id="IPR013500">
    <property type="entry name" value="TopoI_cat_euk"/>
</dbReference>
<accession>A0A150XIH9</accession>
<comment type="similarity">
    <text evidence="2">Belongs to the type IB topoisomerase family.</text>
</comment>
<dbReference type="SUPFAM" id="SSF55869">
    <property type="entry name" value="DNA topoisomerase I domain"/>
    <property type="match status" value="1"/>
</dbReference>
<evidence type="ECO:0000259" key="7">
    <source>
        <dbReference type="Pfam" id="PF01028"/>
    </source>
</evidence>
<dbReference type="EMBL" id="LRPC01000001">
    <property type="protein sequence ID" value="KYG78540.1"/>
    <property type="molecule type" value="Genomic_DNA"/>
</dbReference>
<feature type="domain" description="DNA topoisomerase IB N-terminal" evidence="8">
    <location>
        <begin position="29"/>
        <end position="77"/>
    </location>
</feature>
<keyword evidence="6 9" id="KW-0413">Isomerase</keyword>
<evidence type="ECO:0000313" key="9">
    <source>
        <dbReference type="EMBL" id="KYG78540.1"/>
    </source>
</evidence>
<keyword evidence="10" id="KW-1185">Reference proteome</keyword>
<evidence type="ECO:0000259" key="8">
    <source>
        <dbReference type="Pfam" id="PF21338"/>
    </source>
</evidence>
<dbReference type="PROSITE" id="PS52038">
    <property type="entry name" value="TOPO_IB_2"/>
    <property type="match status" value="1"/>
</dbReference>
<feature type="domain" description="DNA topoisomerase I catalytic core eukaryotic-type" evidence="7">
    <location>
        <begin position="91"/>
        <end position="307"/>
    </location>
</feature>
<protein>
    <recommendedName>
        <fullName evidence="3">DNA topoisomerase</fullName>
        <ecNumber evidence="3">5.6.2.1</ecNumber>
    </recommendedName>
</protein>
<dbReference type="InterPro" id="IPR011010">
    <property type="entry name" value="DNA_brk_join_enz"/>
</dbReference>
<evidence type="ECO:0000256" key="5">
    <source>
        <dbReference type="ARBA" id="ARBA00023125"/>
    </source>
</evidence>
<dbReference type="OrthoDB" id="9778962at2"/>
<dbReference type="InterPro" id="IPR035447">
    <property type="entry name" value="DNA_topo_I_N_sf"/>
</dbReference>
<dbReference type="GO" id="GO:0006265">
    <property type="term" value="P:DNA topological change"/>
    <property type="evidence" value="ECO:0007669"/>
    <property type="project" value="InterPro"/>
</dbReference>
<dbReference type="Pfam" id="PF01028">
    <property type="entry name" value="Topoisom_I"/>
    <property type="match status" value="1"/>
</dbReference>